<dbReference type="OMA" id="PEAFAIN"/>
<dbReference type="GO" id="GO:0031505">
    <property type="term" value="P:fungal-type cell wall organization"/>
    <property type="evidence" value="ECO:0007669"/>
    <property type="project" value="EnsemblFungi"/>
</dbReference>
<reference key="2">
    <citation type="submission" date="2011-08" db="EMBL/GenBank/DDBJ databases">
        <title>Genome sequence of Naumovozyma castellii.</title>
        <authorList>
            <person name="Gordon J.L."/>
            <person name="Armisen D."/>
            <person name="Proux-Wera E."/>
            <person name="OhEigeartaigh S.S."/>
            <person name="Byrne K.P."/>
            <person name="Wolfe K.H."/>
        </authorList>
    </citation>
    <scope>NUCLEOTIDE SEQUENCE</scope>
    <source>
        <strain>Type strain:CBS 4309</strain>
    </source>
</reference>
<accession>G0VKC6</accession>
<dbReference type="HOGENOM" id="CLU_063732_1_0_1"/>
<dbReference type="InterPro" id="IPR008659">
    <property type="entry name" value="Kre9/Knh1_C"/>
</dbReference>
<keyword evidence="3 4" id="KW-0732">Signal</keyword>
<dbReference type="FunCoup" id="G0VKC6">
    <property type="interactions" value="21"/>
</dbReference>
<keyword evidence="8" id="KW-1185">Reference proteome</keyword>
<dbReference type="Proteomes" id="UP000001640">
    <property type="component" value="Chromosome 9"/>
</dbReference>
<evidence type="ECO:0000259" key="6">
    <source>
        <dbReference type="Pfam" id="PF10342"/>
    </source>
</evidence>
<evidence type="ECO:0000259" key="5">
    <source>
        <dbReference type="Pfam" id="PF05390"/>
    </source>
</evidence>
<evidence type="ECO:0000313" key="8">
    <source>
        <dbReference type="Proteomes" id="UP000001640"/>
    </source>
</evidence>
<dbReference type="InterPro" id="IPR018466">
    <property type="entry name" value="Kre9/Knh1-like_N"/>
</dbReference>
<dbReference type="PANTHER" id="PTHR28154">
    <property type="entry name" value="CELL WALL SYNTHESIS PROTEIN KNH1-RELATED"/>
    <property type="match status" value="1"/>
</dbReference>
<dbReference type="Pfam" id="PF10342">
    <property type="entry name" value="Kre9_KNH"/>
    <property type="match status" value="1"/>
</dbReference>
<evidence type="ECO:0000256" key="4">
    <source>
        <dbReference type="SAM" id="SignalP"/>
    </source>
</evidence>
<dbReference type="EMBL" id="HE576760">
    <property type="protein sequence ID" value="CCC71960.1"/>
    <property type="molecule type" value="Genomic_DNA"/>
</dbReference>
<proteinExistence type="inferred from homology"/>
<protein>
    <submittedName>
        <fullName evidence="7">Uncharacterized protein</fullName>
    </submittedName>
</protein>
<feature type="domain" description="Yeast cell wall synthesis Kre9/Knh1-like N-terminal" evidence="6">
    <location>
        <begin position="28"/>
        <end position="140"/>
    </location>
</feature>
<feature type="domain" description="Yeast cell wall synthesis Kre9/Knh1 C-terminal" evidence="5">
    <location>
        <begin position="181"/>
        <end position="281"/>
    </location>
</feature>
<dbReference type="STRING" id="1064592.G0VKC6"/>
<evidence type="ECO:0000256" key="2">
    <source>
        <dbReference type="ARBA" id="ARBA00006816"/>
    </source>
</evidence>
<dbReference type="GeneID" id="96905647"/>
<dbReference type="RefSeq" id="XP_003678302.1">
    <property type="nucleotide sequence ID" value="XM_003678254.1"/>
</dbReference>
<sequence>MFSFNLCFYLWLLLHLHTSLADVSIQTPEQGSSYSPGSDGTISIDLEWVDDTASPTLDQITYYTFTLCTGPNDEIVNVKTLASQITASQLTIDSSGDDKKYGYTLSIPKAVTGNGQYYIQVFAWLDNEGSTIHYTPRFTLQKMTGATSYTYTDATQPAPQTSIHYNDNANNNGGDNGGTIDTRSFTVPYTKQSGISRFAPMQMQPGTKITRTTWTSKFPTSAVTYYSTMRKSLNQITTLTPGWSYTITSGVNYASVAAMPSENGGWYNPSKRLTLSVRKVNN</sequence>
<feature type="signal peptide" evidence="4">
    <location>
        <begin position="1"/>
        <end position="21"/>
    </location>
</feature>
<dbReference type="InterPro" id="IPR045328">
    <property type="entry name" value="Kre9/Knh1"/>
</dbReference>
<dbReference type="InParanoid" id="G0VKC6"/>
<dbReference type="AlphaFoldDB" id="G0VKC6"/>
<gene>
    <name evidence="7" type="primary">NCAS0I02920</name>
    <name evidence="7" type="ordered locus">NCAS_0I02920</name>
</gene>
<dbReference type="GO" id="GO:0042546">
    <property type="term" value="P:cell wall biogenesis"/>
    <property type="evidence" value="ECO:0007669"/>
    <property type="project" value="InterPro"/>
</dbReference>
<dbReference type="Pfam" id="PF05390">
    <property type="entry name" value="Kre9_KNH1_C"/>
    <property type="match status" value="1"/>
</dbReference>
<dbReference type="OrthoDB" id="2432613at2759"/>
<name>G0VKC6_NAUCA</name>
<evidence type="ECO:0000313" key="7">
    <source>
        <dbReference type="EMBL" id="CCC71960.1"/>
    </source>
</evidence>
<feature type="chain" id="PRO_5003410800" evidence="4">
    <location>
        <begin position="22"/>
        <end position="282"/>
    </location>
</feature>
<comment type="similarity">
    <text evidence="2">Belongs to the KRE9/KNH1 family.</text>
</comment>
<evidence type="ECO:0000256" key="3">
    <source>
        <dbReference type="ARBA" id="ARBA00022729"/>
    </source>
</evidence>
<dbReference type="eggNOG" id="ENOG502S28F">
    <property type="taxonomic scope" value="Eukaryota"/>
</dbReference>
<dbReference type="GO" id="GO:0005576">
    <property type="term" value="C:extracellular region"/>
    <property type="evidence" value="ECO:0007669"/>
    <property type="project" value="EnsemblFungi"/>
</dbReference>
<dbReference type="GO" id="GO:0006078">
    <property type="term" value="P:(1-&gt;6)-beta-D-glucan biosynthetic process"/>
    <property type="evidence" value="ECO:0007669"/>
    <property type="project" value="InterPro"/>
</dbReference>
<dbReference type="KEGG" id="ncs:NCAS_0I02920"/>
<dbReference type="PANTHER" id="PTHR28154:SF1">
    <property type="entry name" value="CELL WALL SYNTHESIS PROTEIN KNH1-RELATED"/>
    <property type="match status" value="1"/>
</dbReference>
<comment type="function">
    <text evidence="1">Involved in cell wall beta(1-&gt;6) glucan synthesis.</text>
</comment>
<organism evidence="7 8">
    <name type="scientific">Naumovozyma castellii</name>
    <name type="common">Yeast</name>
    <name type="synonym">Saccharomyces castellii</name>
    <dbReference type="NCBI Taxonomy" id="27288"/>
    <lineage>
        <taxon>Eukaryota</taxon>
        <taxon>Fungi</taxon>
        <taxon>Dikarya</taxon>
        <taxon>Ascomycota</taxon>
        <taxon>Saccharomycotina</taxon>
        <taxon>Saccharomycetes</taxon>
        <taxon>Saccharomycetales</taxon>
        <taxon>Saccharomycetaceae</taxon>
        <taxon>Naumovozyma</taxon>
    </lineage>
</organism>
<evidence type="ECO:0000256" key="1">
    <source>
        <dbReference type="ARBA" id="ARBA00004010"/>
    </source>
</evidence>
<reference evidence="7 8" key="1">
    <citation type="journal article" date="2011" name="Proc. Natl. Acad. Sci. U.S.A.">
        <title>Evolutionary erosion of yeast sex chromosomes by mating-type switching accidents.</title>
        <authorList>
            <person name="Gordon J.L."/>
            <person name="Armisen D."/>
            <person name="Proux-Wera E."/>
            <person name="Oheigeartaigh S.S."/>
            <person name="Byrne K.P."/>
            <person name="Wolfe K.H."/>
        </authorList>
    </citation>
    <scope>NUCLEOTIDE SEQUENCE [LARGE SCALE GENOMIC DNA]</scope>
    <source>
        <strain evidence="8">ATCC 76901 / BCRC 22586 / CBS 4309 / NBRC 1992 / NRRL Y-12630</strain>
    </source>
</reference>